<dbReference type="EMBL" id="JANPWB010000006">
    <property type="protein sequence ID" value="KAJ1179958.1"/>
    <property type="molecule type" value="Genomic_DNA"/>
</dbReference>
<comment type="caution">
    <text evidence="2">The sequence shown here is derived from an EMBL/GenBank/DDBJ whole genome shotgun (WGS) entry which is preliminary data.</text>
</comment>
<dbReference type="AlphaFoldDB" id="A0AAV7TTM2"/>
<dbReference type="Proteomes" id="UP001066276">
    <property type="component" value="Chromosome 3_2"/>
</dbReference>
<feature type="compositionally biased region" description="Polar residues" evidence="1">
    <location>
        <begin position="174"/>
        <end position="193"/>
    </location>
</feature>
<feature type="compositionally biased region" description="Basic and acidic residues" evidence="1">
    <location>
        <begin position="104"/>
        <end position="143"/>
    </location>
</feature>
<evidence type="ECO:0000256" key="1">
    <source>
        <dbReference type="SAM" id="MobiDB-lite"/>
    </source>
</evidence>
<sequence length="201" mass="21923">MVISLLTGIALPSQCRRVLSVPSCSATITAGPNIGGRARHASPTWEDHFPVPREHASAVGNMTRIRPSDGAAHYAPCGAEVTTRFIQATTAVGYKPSNPTCWDSSEKRSERGGRLEHRTEYVEPRHESQRSTEVSAKKEEKPPQQKPQFKKKKVAAVAVRHATQEEGSLEEQGVGTSATRQCSRGHNSLPESSRASRQESN</sequence>
<feature type="region of interest" description="Disordered" evidence="1">
    <location>
        <begin position="96"/>
        <end position="201"/>
    </location>
</feature>
<proteinExistence type="predicted"/>
<name>A0AAV7TTM2_PLEWA</name>
<keyword evidence="3" id="KW-1185">Reference proteome</keyword>
<reference evidence="2" key="1">
    <citation type="journal article" date="2022" name="bioRxiv">
        <title>Sequencing and chromosome-scale assembly of the giantPleurodeles waltlgenome.</title>
        <authorList>
            <person name="Brown T."/>
            <person name="Elewa A."/>
            <person name="Iarovenko S."/>
            <person name="Subramanian E."/>
            <person name="Araus A.J."/>
            <person name="Petzold A."/>
            <person name="Susuki M."/>
            <person name="Suzuki K.-i.T."/>
            <person name="Hayashi T."/>
            <person name="Toyoda A."/>
            <person name="Oliveira C."/>
            <person name="Osipova E."/>
            <person name="Leigh N.D."/>
            <person name="Simon A."/>
            <person name="Yun M.H."/>
        </authorList>
    </citation>
    <scope>NUCLEOTIDE SEQUENCE</scope>
    <source>
        <strain evidence="2">20211129_DDA</strain>
        <tissue evidence="2">Liver</tissue>
    </source>
</reference>
<evidence type="ECO:0000313" key="3">
    <source>
        <dbReference type="Proteomes" id="UP001066276"/>
    </source>
</evidence>
<protein>
    <submittedName>
        <fullName evidence="2">Uncharacterized protein</fullName>
    </submittedName>
</protein>
<gene>
    <name evidence="2" type="ORF">NDU88_005186</name>
</gene>
<evidence type="ECO:0000313" key="2">
    <source>
        <dbReference type="EMBL" id="KAJ1179958.1"/>
    </source>
</evidence>
<organism evidence="2 3">
    <name type="scientific">Pleurodeles waltl</name>
    <name type="common">Iberian ribbed newt</name>
    <dbReference type="NCBI Taxonomy" id="8319"/>
    <lineage>
        <taxon>Eukaryota</taxon>
        <taxon>Metazoa</taxon>
        <taxon>Chordata</taxon>
        <taxon>Craniata</taxon>
        <taxon>Vertebrata</taxon>
        <taxon>Euteleostomi</taxon>
        <taxon>Amphibia</taxon>
        <taxon>Batrachia</taxon>
        <taxon>Caudata</taxon>
        <taxon>Salamandroidea</taxon>
        <taxon>Salamandridae</taxon>
        <taxon>Pleurodelinae</taxon>
        <taxon>Pleurodeles</taxon>
    </lineage>
</organism>
<accession>A0AAV7TTM2</accession>